<feature type="compositionally biased region" description="Basic residues" evidence="1">
    <location>
        <begin position="256"/>
        <end position="271"/>
    </location>
</feature>
<dbReference type="InterPro" id="IPR056398">
    <property type="entry name" value="Tudor_Coilin"/>
</dbReference>
<dbReference type="GO" id="GO:0000387">
    <property type="term" value="P:spliceosomal snRNP assembly"/>
    <property type="evidence" value="ECO:0007669"/>
    <property type="project" value="TreeGrafter"/>
</dbReference>
<accession>A0AAQ3KLT6</accession>
<proteinExistence type="predicted"/>
<name>A0AAQ3KLT6_9LILI</name>
<feature type="domain" description="Coilin tudor" evidence="3">
    <location>
        <begin position="454"/>
        <end position="557"/>
    </location>
</feature>
<dbReference type="Pfam" id="PF15862">
    <property type="entry name" value="Coilin_N"/>
    <property type="match status" value="1"/>
</dbReference>
<dbReference type="PANTHER" id="PTHR15197">
    <property type="entry name" value="COILIN P80"/>
    <property type="match status" value="1"/>
</dbReference>
<feature type="region of interest" description="Disordered" evidence="1">
    <location>
        <begin position="203"/>
        <end position="329"/>
    </location>
</feature>
<dbReference type="GO" id="GO:0015030">
    <property type="term" value="C:Cajal body"/>
    <property type="evidence" value="ECO:0007669"/>
    <property type="project" value="TreeGrafter"/>
</dbReference>
<feature type="compositionally biased region" description="Polar residues" evidence="1">
    <location>
        <begin position="317"/>
        <end position="328"/>
    </location>
</feature>
<evidence type="ECO:0000256" key="1">
    <source>
        <dbReference type="SAM" id="MobiDB-lite"/>
    </source>
</evidence>
<organism evidence="4 5">
    <name type="scientific">Canna indica</name>
    <name type="common">Indian-shot</name>
    <dbReference type="NCBI Taxonomy" id="4628"/>
    <lineage>
        <taxon>Eukaryota</taxon>
        <taxon>Viridiplantae</taxon>
        <taxon>Streptophyta</taxon>
        <taxon>Embryophyta</taxon>
        <taxon>Tracheophyta</taxon>
        <taxon>Spermatophyta</taxon>
        <taxon>Magnoliopsida</taxon>
        <taxon>Liliopsida</taxon>
        <taxon>Zingiberales</taxon>
        <taxon>Cannaceae</taxon>
        <taxon>Canna</taxon>
    </lineage>
</organism>
<protein>
    <recommendedName>
        <fullName evidence="6">Coilin</fullName>
    </recommendedName>
</protein>
<evidence type="ECO:0000259" key="2">
    <source>
        <dbReference type="Pfam" id="PF15862"/>
    </source>
</evidence>
<feature type="compositionally biased region" description="Basic and acidic residues" evidence="1">
    <location>
        <begin position="272"/>
        <end position="285"/>
    </location>
</feature>
<feature type="compositionally biased region" description="Polar residues" evidence="1">
    <location>
        <begin position="397"/>
        <end position="413"/>
    </location>
</feature>
<feature type="compositionally biased region" description="Basic and acidic residues" evidence="1">
    <location>
        <begin position="295"/>
        <end position="307"/>
    </location>
</feature>
<evidence type="ECO:0008006" key="6">
    <source>
        <dbReference type="Google" id="ProtNLM"/>
    </source>
</evidence>
<dbReference type="InterPro" id="IPR031722">
    <property type="entry name" value="Coilin_N"/>
</dbReference>
<feature type="region of interest" description="Disordered" evidence="1">
    <location>
        <begin position="395"/>
        <end position="423"/>
    </location>
</feature>
<feature type="domain" description="Coilin N-terminal" evidence="2">
    <location>
        <begin position="5"/>
        <end position="188"/>
    </location>
</feature>
<dbReference type="PANTHER" id="PTHR15197:SF0">
    <property type="entry name" value="COILIN"/>
    <property type="match status" value="1"/>
</dbReference>
<reference evidence="4 5" key="1">
    <citation type="submission" date="2023-10" db="EMBL/GenBank/DDBJ databases">
        <title>Chromosome-scale genome assembly provides insights into flower coloration mechanisms of Canna indica.</title>
        <authorList>
            <person name="Li C."/>
        </authorList>
    </citation>
    <scope>NUCLEOTIDE SEQUENCE [LARGE SCALE GENOMIC DNA]</scope>
    <source>
        <tissue evidence="4">Flower</tissue>
    </source>
</reference>
<feature type="region of interest" description="Disordered" evidence="1">
    <location>
        <begin position="164"/>
        <end position="190"/>
    </location>
</feature>
<dbReference type="Pfam" id="PF23086">
    <property type="entry name" value="Tudor_Coilin"/>
    <property type="match status" value="1"/>
</dbReference>
<evidence type="ECO:0000259" key="3">
    <source>
        <dbReference type="Pfam" id="PF23086"/>
    </source>
</evidence>
<evidence type="ECO:0000313" key="4">
    <source>
        <dbReference type="EMBL" id="WOL11322.1"/>
    </source>
</evidence>
<dbReference type="Proteomes" id="UP001327560">
    <property type="component" value="Chromosome 6"/>
</dbReference>
<dbReference type="GO" id="GO:0030619">
    <property type="term" value="F:U1 snRNA binding"/>
    <property type="evidence" value="ECO:0007669"/>
    <property type="project" value="TreeGrafter"/>
</dbReference>
<dbReference type="GO" id="GO:0030620">
    <property type="term" value="F:U2 snRNA binding"/>
    <property type="evidence" value="ECO:0007669"/>
    <property type="project" value="TreeGrafter"/>
</dbReference>
<evidence type="ECO:0000313" key="5">
    <source>
        <dbReference type="Proteomes" id="UP001327560"/>
    </source>
</evidence>
<feature type="region of interest" description="Disordered" evidence="1">
    <location>
        <begin position="641"/>
        <end position="672"/>
    </location>
</feature>
<keyword evidence="5" id="KW-1185">Reference proteome</keyword>
<gene>
    <name evidence="4" type="ORF">Cni_G20084</name>
</gene>
<dbReference type="EMBL" id="CP136895">
    <property type="protein sequence ID" value="WOL11322.1"/>
    <property type="molecule type" value="Genomic_DNA"/>
</dbReference>
<sequence length="672" mass="76214">MDNPVRLRVEFHDGRHVLTKSQRSEGFRRCWILLRPELSTVADLAAHLIHAFALQHSCPHGLLLEMEDFVIPPFESTSIFKDKDIVRARKKVIKKKLREICGDAYHIQNSEILEKQPIHFGNNFTIKGFQEALEASKSENEVNECEAEENTSIRQTLLCEEPNLKRKRKQLSKSENSKRKKTKHINSEKTIIIANKEDNILDQTHSLSDGDDKSENLMNSQNEVPKKNFFVNREERHDRAVDCDEVPSKPHINGDKKKRSRSAKRKKAKREWRRELSEKQAEKIQCEALQDDVDSTSKSHDEDQVIERDEDGEDDNMQSNGTVDSSRNAHCKKAKRQGLQKLANQEVKDQVLANDTQSTSSEEQVVDQTADIEEDIVPVIVRPGHIRFEPLDEEHTNMQSNGPVGTLQWNGTTSKKKGQKWGREKSTSWSYEDNSCNGVFHGKLITGEEKHVNDHIDFESLFPLTRLPEEGDMLVYRVVELSSSWCPELSDFRVGKVSSYDPVSTKIVLLPVPEYPIVSNEKDAEETAEQPNSTLYKEDGSLEVEYTSLLDLRLLKAHDSDDLQNAKSNEAAQSDNWELMPSVTNSKQSAIPPSELGSSMGWEQIKQALHEKKAQLQNKTTTTTTTTTSWSYRALRRSAMGPTLALLRRDNGNAGDANSSDKHASGKHSGSK</sequence>
<feature type="compositionally biased region" description="Basic and acidic residues" evidence="1">
    <location>
        <begin position="232"/>
        <end position="255"/>
    </location>
</feature>
<dbReference type="AlphaFoldDB" id="A0AAQ3KLT6"/>
<dbReference type="InterPro" id="IPR024822">
    <property type="entry name" value="Coilin"/>
</dbReference>